<dbReference type="KEGG" id="orm:HTY61_17260"/>
<dbReference type="GO" id="GO:0019262">
    <property type="term" value="P:N-acetylneuraminate catabolic process"/>
    <property type="evidence" value="ECO:0007669"/>
    <property type="project" value="TreeGrafter"/>
</dbReference>
<dbReference type="Proteomes" id="UP000509367">
    <property type="component" value="Chromosome"/>
</dbReference>
<dbReference type="GO" id="GO:0006043">
    <property type="term" value="P:glucosamine catabolic process"/>
    <property type="evidence" value="ECO:0007669"/>
    <property type="project" value="TreeGrafter"/>
</dbReference>
<dbReference type="GO" id="GO:0042802">
    <property type="term" value="F:identical protein binding"/>
    <property type="evidence" value="ECO:0007669"/>
    <property type="project" value="TreeGrafter"/>
</dbReference>
<name>A0A6N1VLI4_9HYPH</name>
<accession>A0A6N1VLI4</accession>
<gene>
    <name evidence="1" type="ORF">HTY61_17260</name>
</gene>
<dbReference type="PANTHER" id="PTHR11280:SF5">
    <property type="entry name" value="GLUCOSAMINE-6-PHOSPHATE ISOMERASE"/>
    <property type="match status" value="1"/>
</dbReference>
<dbReference type="GO" id="GO:0006046">
    <property type="term" value="P:N-acetylglucosamine catabolic process"/>
    <property type="evidence" value="ECO:0007669"/>
    <property type="project" value="TreeGrafter"/>
</dbReference>
<dbReference type="GO" id="GO:0005737">
    <property type="term" value="C:cytoplasm"/>
    <property type="evidence" value="ECO:0007669"/>
    <property type="project" value="TreeGrafter"/>
</dbReference>
<dbReference type="AlphaFoldDB" id="A0A6N1VLI4"/>
<proteinExistence type="predicted"/>
<dbReference type="SUPFAM" id="SSF100950">
    <property type="entry name" value="NagB/RpiA/CoA transferase-like"/>
    <property type="match status" value="1"/>
</dbReference>
<evidence type="ECO:0000313" key="2">
    <source>
        <dbReference type="Proteomes" id="UP000509367"/>
    </source>
</evidence>
<dbReference type="Gene3D" id="3.40.50.1360">
    <property type="match status" value="1"/>
</dbReference>
<keyword evidence="2" id="KW-1185">Reference proteome</keyword>
<protein>
    <submittedName>
        <fullName evidence="1">Glucosamine-6-phosphate isomerase</fullName>
    </submittedName>
</protein>
<reference evidence="1 2" key="1">
    <citation type="submission" date="2020-06" db="EMBL/GenBank/DDBJ databases">
        <title>Oricola thermophila sp. nov. isolated from a tidal sediments.</title>
        <authorList>
            <person name="Kwon K.K."/>
            <person name="Yang S.-H."/>
            <person name="Park M.-J."/>
        </authorList>
    </citation>
    <scope>NUCLEOTIDE SEQUENCE [LARGE SCALE GENOMIC DNA]</scope>
    <source>
        <strain evidence="1 2">MEBiC13590</strain>
    </source>
</reference>
<dbReference type="InterPro" id="IPR037171">
    <property type="entry name" value="NagB/RpiA_transferase-like"/>
</dbReference>
<dbReference type="GO" id="GO:0004342">
    <property type="term" value="F:glucosamine-6-phosphate deaminase activity"/>
    <property type="evidence" value="ECO:0007669"/>
    <property type="project" value="InterPro"/>
</dbReference>
<dbReference type="GO" id="GO:0016853">
    <property type="term" value="F:isomerase activity"/>
    <property type="evidence" value="ECO:0007669"/>
    <property type="project" value="UniProtKB-KW"/>
</dbReference>
<sequence>MDSYEGTDAATVAALRATEEELLSAAGPRLSVHEDAAALTRAMADRLFEDIAGCLASRGRCTLIVPVGPVGQYQLLAKRCIDERMSLDRVTLIVMDEYLTVDNRWIDESDPLSFRSHIQRNLVALLPPDFRPRLVVPDPLALDEIPRIVRRQGVDFSYAGVGITGHLAFNDPVTGCTDPDFIAALPTRVVRLSEQTRLINSVTAARGNLLRIPRMAVTVGMKEILAAGKLRVWMNRPWQGAAIRRMLLGPQTADFPASLVQRHGDFTVDATREVLARPEPELR</sequence>
<evidence type="ECO:0000313" key="1">
    <source>
        <dbReference type="EMBL" id="QKV20069.1"/>
    </source>
</evidence>
<dbReference type="InterPro" id="IPR004547">
    <property type="entry name" value="Glucosamine6P_isomerase"/>
</dbReference>
<organism evidence="1 2">
    <name type="scientific">Oricola thermophila</name>
    <dbReference type="NCBI Taxonomy" id="2742145"/>
    <lineage>
        <taxon>Bacteria</taxon>
        <taxon>Pseudomonadati</taxon>
        <taxon>Pseudomonadota</taxon>
        <taxon>Alphaproteobacteria</taxon>
        <taxon>Hyphomicrobiales</taxon>
        <taxon>Ahrensiaceae</taxon>
        <taxon>Oricola</taxon>
    </lineage>
</organism>
<dbReference type="RefSeq" id="WP_175277960.1">
    <property type="nucleotide sequence ID" value="NZ_CP054836.1"/>
</dbReference>
<keyword evidence="1" id="KW-0413">Isomerase</keyword>
<dbReference type="EMBL" id="CP054836">
    <property type="protein sequence ID" value="QKV20069.1"/>
    <property type="molecule type" value="Genomic_DNA"/>
</dbReference>
<dbReference type="PANTHER" id="PTHR11280">
    <property type="entry name" value="GLUCOSAMINE-6-PHOSPHATE ISOMERASE"/>
    <property type="match status" value="1"/>
</dbReference>